<organism evidence="1">
    <name type="scientific">Oppiella nova</name>
    <dbReference type="NCBI Taxonomy" id="334625"/>
    <lineage>
        <taxon>Eukaryota</taxon>
        <taxon>Metazoa</taxon>
        <taxon>Ecdysozoa</taxon>
        <taxon>Arthropoda</taxon>
        <taxon>Chelicerata</taxon>
        <taxon>Arachnida</taxon>
        <taxon>Acari</taxon>
        <taxon>Acariformes</taxon>
        <taxon>Sarcoptiformes</taxon>
        <taxon>Oribatida</taxon>
        <taxon>Brachypylina</taxon>
        <taxon>Oppioidea</taxon>
        <taxon>Oppiidae</taxon>
        <taxon>Oppiella</taxon>
    </lineage>
</organism>
<dbReference type="AlphaFoldDB" id="A0A7R9MBT1"/>
<accession>A0A7R9MBT1</accession>
<sequence length="345" mass="37955">MSGPNVVDKAKMVFHYVAKIAARPPNSADTQDSNREMKVCFRHSKHSIKCDANAPCLECDSGLKLYSYEQCRRHLDVVRSEKRFESIEVDRSENMIEKLSDIDDNGRKVALVLDAILAKEEALLKALADRQPLDEAINCSLKEISRNGLKSQKRVEELCERLDACHRLLETIGANTALVATNQTTGNAHFTQLCAQMEGIGGHVTDATAAAKDWRSDWTAAQESAREHREAALAEARDTRTAVTGVEAALERQLVSLRESVREECESARRHLADCETALRAQVLAAIGGVREEVRAVGAASAVVASELKESLPEKLMDVFGGILMLSADSSRRMDDTSEHVINSL</sequence>
<keyword evidence="2" id="KW-1185">Reference proteome</keyword>
<proteinExistence type="predicted"/>
<evidence type="ECO:0000313" key="1">
    <source>
        <dbReference type="EMBL" id="CAD7657075.1"/>
    </source>
</evidence>
<evidence type="ECO:0000313" key="2">
    <source>
        <dbReference type="Proteomes" id="UP000728032"/>
    </source>
</evidence>
<dbReference type="OrthoDB" id="6511251at2759"/>
<protein>
    <submittedName>
        <fullName evidence="1">Uncharacterized protein</fullName>
    </submittedName>
</protein>
<name>A0A7R9MBT1_9ACAR</name>
<gene>
    <name evidence="1" type="ORF">ONB1V03_LOCUS13708</name>
</gene>
<reference evidence="1" key="1">
    <citation type="submission" date="2020-11" db="EMBL/GenBank/DDBJ databases">
        <authorList>
            <person name="Tran Van P."/>
        </authorList>
    </citation>
    <scope>NUCLEOTIDE SEQUENCE</scope>
</reference>
<dbReference type="EMBL" id="OC927150">
    <property type="protein sequence ID" value="CAD7657075.1"/>
    <property type="molecule type" value="Genomic_DNA"/>
</dbReference>
<dbReference type="Proteomes" id="UP000728032">
    <property type="component" value="Unassembled WGS sequence"/>
</dbReference>
<dbReference type="EMBL" id="CAJPVJ010012325">
    <property type="protein sequence ID" value="CAG2174261.1"/>
    <property type="molecule type" value="Genomic_DNA"/>
</dbReference>